<dbReference type="GO" id="GO:0005506">
    <property type="term" value="F:iron ion binding"/>
    <property type="evidence" value="ECO:0007669"/>
    <property type="project" value="InterPro"/>
</dbReference>
<proteinExistence type="predicted"/>
<keyword evidence="10" id="KW-1185">Reference proteome</keyword>
<dbReference type="GO" id="GO:0012505">
    <property type="term" value="C:endomembrane system"/>
    <property type="evidence" value="ECO:0007669"/>
    <property type="project" value="UniProtKB-SubCell"/>
</dbReference>
<keyword evidence="5" id="KW-0443">Lipid metabolism</keyword>
<keyword evidence="4" id="KW-0560">Oxidoreductase</keyword>
<evidence type="ECO:0000256" key="2">
    <source>
        <dbReference type="ARBA" id="ARBA00022692"/>
    </source>
</evidence>
<dbReference type="PANTHER" id="PTHR21624">
    <property type="entry name" value="STEROL DESATURASE-RELATED PROTEIN"/>
    <property type="match status" value="1"/>
</dbReference>
<dbReference type="GO" id="GO:0050479">
    <property type="term" value="F:glyceryl-ether monooxygenase activity"/>
    <property type="evidence" value="ECO:0007669"/>
    <property type="project" value="TreeGrafter"/>
</dbReference>
<dbReference type="GO" id="GO:0016020">
    <property type="term" value="C:membrane"/>
    <property type="evidence" value="ECO:0007669"/>
    <property type="project" value="GOC"/>
</dbReference>
<evidence type="ECO:0000259" key="8">
    <source>
        <dbReference type="Pfam" id="PF04116"/>
    </source>
</evidence>
<dbReference type="eggNOG" id="COG3000">
    <property type="taxonomic scope" value="Bacteria"/>
</dbReference>
<evidence type="ECO:0000313" key="10">
    <source>
        <dbReference type="Proteomes" id="UP000000231"/>
    </source>
</evidence>
<dbReference type="GeneID" id="31481608"/>
<feature type="transmembrane region" description="Helical" evidence="7">
    <location>
        <begin position="140"/>
        <end position="166"/>
    </location>
</feature>
<evidence type="ECO:0000256" key="4">
    <source>
        <dbReference type="ARBA" id="ARBA00023002"/>
    </source>
</evidence>
<protein>
    <recommendedName>
        <fullName evidence="8">Fatty acid hydroxylase domain-containing protein</fullName>
    </recommendedName>
</protein>
<dbReference type="HOGENOM" id="CLU_033631_1_1_4"/>
<dbReference type="EMBL" id="CP000655">
    <property type="protein sequence ID" value="ABP34436.1"/>
    <property type="molecule type" value="Genomic_DNA"/>
</dbReference>
<organism evidence="9 10">
    <name type="scientific">Polynucleobacter asymbioticus (strain DSM 18221 / CIP 109841 / QLW-P1DMWA-1)</name>
    <name type="common">Polynucleobacter necessarius subsp. asymbioticus</name>
    <dbReference type="NCBI Taxonomy" id="312153"/>
    <lineage>
        <taxon>Bacteria</taxon>
        <taxon>Pseudomonadati</taxon>
        <taxon>Pseudomonadota</taxon>
        <taxon>Betaproteobacteria</taxon>
        <taxon>Burkholderiales</taxon>
        <taxon>Burkholderiaceae</taxon>
        <taxon>Polynucleobacter</taxon>
    </lineage>
</organism>
<evidence type="ECO:0000256" key="1">
    <source>
        <dbReference type="ARBA" id="ARBA00004127"/>
    </source>
</evidence>
<sequence>MEQFLNNKQLLIFLPVVALAIILESLIYKWRYKKSYPWIESATSLGVGLGHQITGIINRLLIQGLMASFIWQYRLFTVPDEWWTYPALFIGLEFCYYWYHRASHEVFLMWATHSTHHSPNEMTLSAAYRLGWLPFLSFTWIFFFPLVLIGFSPVAVFTALSLNLMYQFWLHTKLIPSLGFLEGIINTPSAHRVHHASNPMYLDKNYGGVLVIFDRMFGTYIAEDPNTEIVYGLTHPNYSKNPVNVVFKVWKDLIRGVIQKPTLREKLKLIFSPPQ</sequence>
<dbReference type="KEGG" id="pnu:Pnuc_1221"/>
<dbReference type="AlphaFoldDB" id="A4SY72"/>
<feature type="transmembrane region" description="Helical" evidence="7">
    <location>
        <begin position="12"/>
        <end position="30"/>
    </location>
</feature>
<keyword evidence="3 7" id="KW-1133">Transmembrane helix</keyword>
<name>A4SY72_POLAQ</name>
<evidence type="ECO:0000256" key="6">
    <source>
        <dbReference type="ARBA" id="ARBA00023136"/>
    </source>
</evidence>
<evidence type="ECO:0000256" key="3">
    <source>
        <dbReference type="ARBA" id="ARBA00022989"/>
    </source>
</evidence>
<gene>
    <name evidence="9" type="ordered locus">Pnuc_1221</name>
</gene>
<dbReference type="Pfam" id="PF04116">
    <property type="entry name" value="FA_hydroxylase"/>
    <property type="match status" value="1"/>
</dbReference>
<keyword evidence="6 7" id="KW-0472">Membrane</keyword>
<dbReference type="Proteomes" id="UP000000231">
    <property type="component" value="Chromosome"/>
</dbReference>
<dbReference type="InterPro" id="IPR006694">
    <property type="entry name" value="Fatty_acid_hydroxylase"/>
</dbReference>
<feature type="transmembrane region" description="Helical" evidence="7">
    <location>
        <begin position="82"/>
        <end position="99"/>
    </location>
</feature>
<dbReference type="RefSeq" id="WP_011903061.1">
    <property type="nucleotide sequence ID" value="NC_009379.1"/>
</dbReference>
<evidence type="ECO:0000256" key="5">
    <source>
        <dbReference type="ARBA" id="ARBA00023098"/>
    </source>
</evidence>
<keyword evidence="2 7" id="KW-0812">Transmembrane</keyword>
<dbReference type="GO" id="GO:0006643">
    <property type="term" value="P:membrane lipid metabolic process"/>
    <property type="evidence" value="ECO:0007669"/>
    <property type="project" value="TreeGrafter"/>
</dbReference>
<accession>A4SY72</accession>
<feature type="transmembrane region" description="Helical" evidence="7">
    <location>
        <begin position="50"/>
        <end position="70"/>
    </location>
</feature>
<comment type="subcellular location">
    <subcellularLocation>
        <location evidence="1">Endomembrane system</location>
        <topology evidence="1">Multi-pass membrane protein</topology>
    </subcellularLocation>
</comment>
<dbReference type="GO" id="GO:0008610">
    <property type="term" value="P:lipid biosynthetic process"/>
    <property type="evidence" value="ECO:0007669"/>
    <property type="project" value="InterPro"/>
</dbReference>
<evidence type="ECO:0000313" key="9">
    <source>
        <dbReference type="EMBL" id="ABP34436.1"/>
    </source>
</evidence>
<feature type="domain" description="Fatty acid hydroxylase" evidence="8">
    <location>
        <begin position="87"/>
        <end position="219"/>
    </location>
</feature>
<evidence type="ECO:0000256" key="7">
    <source>
        <dbReference type="SAM" id="Phobius"/>
    </source>
</evidence>
<dbReference type="PANTHER" id="PTHR21624:SF1">
    <property type="entry name" value="ALKYLGLYCEROL MONOOXYGENASE"/>
    <property type="match status" value="1"/>
</dbReference>
<dbReference type="InterPro" id="IPR051689">
    <property type="entry name" value="Sterol_desaturase/TMEM195"/>
</dbReference>
<reference evidence="9 10" key="1">
    <citation type="journal article" date="2012" name="Stand. Genomic Sci.">
        <title>Complete genome sequence of Polynucleobacter necessarius subsp. asymbioticus type strain (QLW-P1DMWA-1(T)).</title>
        <authorList>
            <person name="Meincke L."/>
            <person name="Copeland A."/>
            <person name="Lapidus A."/>
            <person name="Lucas S."/>
            <person name="Berry K.W."/>
            <person name="Del Rio T.G."/>
            <person name="Hammon N."/>
            <person name="Dalin E."/>
            <person name="Tice H."/>
            <person name="Pitluck S."/>
            <person name="Richardson P."/>
            <person name="Bruce D."/>
            <person name="Goodwin L."/>
            <person name="Han C."/>
            <person name="Tapia R."/>
            <person name="Detter J.C."/>
            <person name="Schmutz J."/>
            <person name="Brettin T."/>
            <person name="Larimer F."/>
            <person name="Land M."/>
            <person name="Hauser L."/>
            <person name="Kyrpides N.C."/>
            <person name="Ivanova N."/>
            <person name="Goker M."/>
            <person name="Woyke T."/>
            <person name="Wu Q.L."/>
            <person name="Pockl M."/>
            <person name="Hahn M.W."/>
            <person name="Klenk H.P."/>
        </authorList>
    </citation>
    <scope>NUCLEOTIDE SEQUENCE [LARGE SCALE GENOMIC DNA]</scope>
    <source>
        <strain evidence="10">DSM 18221 / CIP 109841 / QLW-P1DMWA-1</strain>
    </source>
</reference>